<dbReference type="PANTHER" id="PTHR47786:SF2">
    <property type="entry name" value="GLYCOSYL HYDROLASE FAMILY 13 CATALYTIC DOMAIN-CONTAINING PROTEIN"/>
    <property type="match status" value="1"/>
</dbReference>
<dbReference type="CDD" id="cd11313">
    <property type="entry name" value="AmyAc_arch_bac_AmyA"/>
    <property type="match status" value="1"/>
</dbReference>
<dbReference type="InterPro" id="IPR032091">
    <property type="entry name" value="Malt_amylase-like_C"/>
</dbReference>
<feature type="domain" description="Glycosyl hydrolase family 13 catalytic" evidence="3">
    <location>
        <begin position="62"/>
        <end position="381"/>
    </location>
</feature>
<name>A0ABW2FHC5_9BACL</name>
<gene>
    <name evidence="4" type="ORF">ACFQMJ_28885</name>
</gene>
<dbReference type="SMART" id="SM00642">
    <property type="entry name" value="Aamy"/>
    <property type="match status" value="1"/>
</dbReference>
<dbReference type="Gene3D" id="3.20.20.80">
    <property type="entry name" value="Glycosidases"/>
    <property type="match status" value="1"/>
</dbReference>
<keyword evidence="4" id="KW-0378">Hydrolase</keyword>
<dbReference type="Gene3D" id="2.60.40.1180">
    <property type="entry name" value="Golgi alpha-mannosidase II"/>
    <property type="match status" value="1"/>
</dbReference>
<evidence type="ECO:0000256" key="2">
    <source>
        <dbReference type="SAM" id="SignalP"/>
    </source>
</evidence>
<protein>
    <submittedName>
        <fullName evidence="4">Alpha-amylase family glycosyl hydrolase</fullName>
    </submittedName>
</protein>
<dbReference type="InterPro" id="IPR017853">
    <property type="entry name" value="GH"/>
</dbReference>
<dbReference type="SUPFAM" id="SSF51011">
    <property type="entry name" value="Glycosyl hydrolase domain"/>
    <property type="match status" value="1"/>
</dbReference>
<dbReference type="GO" id="GO:0016787">
    <property type="term" value="F:hydrolase activity"/>
    <property type="evidence" value="ECO:0007669"/>
    <property type="project" value="UniProtKB-KW"/>
</dbReference>
<comment type="similarity">
    <text evidence="1">Belongs to the glycosyl hydrolase 13 family.</text>
</comment>
<feature type="chain" id="PRO_5045299597" evidence="2">
    <location>
        <begin position="23"/>
        <end position="474"/>
    </location>
</feature>
<evidence type="ECO:0000313" key="4">
    <source>
        <dbReference type="EMBL" id="MFC7152572.1"/>
    </source>
</evidence>
<keyword evidence="2" id="KW-0732">Signal</keyword>
<accession>A0ABW2FHC5</accession>
<feature type="signal peptide" evidence="2">
    <location>
        <begin position="1"/>
        <end position="22"/>
    </location>
</feature>
<proteinExistence type="inferred from homology"/>
<reference evidence="5" key="1">
    <citation type="journal article" date="2019" name="Int. J. Syst. Evol. Microbiol.">
        <title>The Global Catalogue of Microorganisms (GCM) 10K type strain sequencing project: providing services to taxonomists for standard genome sequencing and annotation.</title>
        <authorList>
            <consortium name="The Broad Institute Genomics Platform"/>
            <consortium name="The Broad Institute Genome Sequencing Center for Infectious Disease"/>
            <person name="Wu L."/>
            <person name="Ma J."/>
        </authorList>
    </citation>
    <scope>NUCLEOTIDE SEQUENCE [LARGE SCALE GENOMIC DNA]</scope>
    <source>
        <strain evidence="5">KCTC 12907</strain>
    </source>
</reference>
<dbReference type="InterPro" id="IPR006047">
    <property type="entry name" value="GH13_cat_dom"/>
</dbReference>
<sequence>MRNKPQRLLAISLLLATLGLSACTGADGEDGATDTVAKTTEKEGSAMSVSVPAWSERAVMYEVNVRQYTKEGTFRAFAEHLPRLQELGVDMLWLMPIHPISQTKRNGTLGSYYAVQDYKAVNPEFGTKEDFKALVDRAHELGFKVVLDWVANHTGWDHEWLVNPGWYTTDEAGNIVQPPGTNWTDTADLNYANADMRAAMLDAMRYWVEEFDIDGYRCDYAGGVPVDFWEEARAALERIKPVYLLAEDDQQLGLLRHAFNANYGWRLYNLMNGIAKGQGQSHVEQLHRYAERLASDYPKGAYPLHFTSNHDENSWTGTEYERLGPAVETMAVLSFTMPGMPLIYSGQEAGLDRRLAFFEKDEIGWDDLPLQSFYRTLADLKHGHPALWNGVAGGSYERLESGGDPVLAFVRKHEDSVVIVLANLSGEPAQGKVRTDAFAGAYEAFPDGESVTLAAELTVDLQPWEYRIYTASAD</sequence>
<dbReference type="PROSITE" id="PS51257">
    <property type="entry name" value="PROKAR_LIPOPROTEIN"/>
    <property type="match status" value="1"/>
</dbReference>
<dbReference type="Proteomes" id="UP001596378">
    <property type="component" value="Unassembled WGS sequence"/>
</dbReference>
<organism evidence="4 5">
    <name type="scientific">Cohnella cellulosilytica</name>
    <dbReference type="NCBI Taxonomy" id="986710"/>
    <lineage>
        <taxon>Bacteria</taxon>
        <taxon>Bacillati</taxon>
        <taxon>Bacillota</taxon>
        <taxon>Bacilli</taxon>
        <taxon>Bacillales</taxon>
        <taxon>Paenibacillaceae</taxon>
        <taxon>Cohnella</taxon>
    </lineage>
</organism>
<keyword evidence="5" id="KW-1185">Reference proteome</keyword>
<evidence type="ECO:0000259" key="3">
    <source>
        <dbReference type="SMART" id="SM00642"/>
    </source>
</evidence>
<evidence type="ECO:0000256" key="1">
    <source>
        <dbReference type="ARBA" id="ARBA00008061"/>
    </source>
</evidence>
<evidence type="ECO:0000313" key="5">
    <source>
        <dbReference type="Proteomes" id="UP001596378"/>
    </source>
</evidence>
<dbReference type="RefSeq" id="WP_378044179.1">
    <property type="nucleotide sequence ID" value="NZ_JBHMDN010000003.1"/>
</dbReference>
<dbReference type="PANTHER" id="PTHR47786">
    <property type="entry name" value="ALPHA-1,4-GLUCAN:MALTOSE-1-PHOSPHATE MALTOSYLTRANSFERASE"/>
    <property type="match status" value="1"/>
</dbReference>
<dbReference type="SUPFAM" id="SSF51445">
    <property type="entry name" value="(Trans)glycosidases"/>
    <property type="match status" value="1"/>
</dbReference>
<dbReference type="Pfam" id="PF00128">
    <property type="entry name" value="Alpha-amylase"/>
    <property type="match status" value="2"/>
</dbReference>
<dbReference type="EMBL" id="JBHTAI010000023">
    <property type="protein sequence ID" value="MFC7152572.1"/>
    <property type="molecule type" value="Genomic_DNA"/>
</dbReference>
<dbReference type="InterPro" id="IPR013780">
    <property type="entry name" value="Glyco_hydro_b"/>
</dbReference>
<comment type="caution">
    <text evidence="4">The sequence shown here is derived from an EMBL/GenBank/DDBJ whole genome shotgun (WGS) entry which is preliminary data.</text>
</comment>
<dbReference type="Pfam" id="PF16657">
    <property type="entry name" value="Malt_amylase_C"/>
    <property type="match status" value="1"/>
</dbReference>